<accession>A0ACC2VX19</accession>
<dbReference type="EMBL" id="JASBWR010000043">
    <property type="protein sequence ID" value="KAJ9104020.1"/>
    <property type="molecule type" value="Genomic_DNA"/>
</dbReference>
<comment type="caution">
    <text evidence="1">The sequence shown here is derived from an EMBL/GenBank/DDBJ whole genome shotgun (WGS) entry which is preliminary data.</text>
</comment>
<evidence type="ECO:0000313" key="1">
    <source>
        <dbReference type="EMBL" id="KAJ9104020.1"/>
    </source>
</evidence>
<reference evidence="1" key="1">
    <citation type="submission" date="2023-04" db="EMBL/GenBank/DDBJ databases">
        <title>Draft Genome sequencing of Naganishia species isolated from polar environments using Oxford Nanopore Technology.</title>
        <authorList>
            <person name="Leo P."/>
            <person name="Venkateswaran K."/>
        </authorList>
    </citation>
    <scope>NUCLEOTIDE SEQUENCE</scope>
    <source>
        <strain evidence="1">MNA-CCFEE 5261</strain>
    </source>
</reference>
<gene>
    <name evidence="1" type="ORF">QFC19_004154</name>
</gene>
<keyword evidence="2" id="KW-1185">Reference proteome</keyword>
<protein>
    <submittedName>
        <fullName evidence="1">Uncharacterized protein</fullName>
    </submittedName>
</protein>
<name>A0ACC2VX19_9TREE</name>
<organism evidence="1 2">
    <name type="scientific">Naganishia cerealis</name>
    <dbReference type="NCBI Taxonomy" id="610337"/>
    <lineage>
        <taxon>Eukaryota</taxon>
        <taxon>Fungi</taxon>
        <taxon>Dikarya</taxon>
        <taxon>Basidiomycota</taxon>
        <taxon>Agaricomycotina</taxon>
        <taxon>Tremellomycetes</taxon>
        <taxon>Filobasidiales</taxon>
        <taxon>Filobasidiaceae</taxon>
        <taxon>Naganishia</taxon>
    </lineage>
</organism>
<proteinExistence type="predicted"/>
<evidence type="ECO:0000313" key="2">
    <source>
        <dbReference type="Proteomes" id="UP001241377"/>
    </source>
</evidence>
<dbReference type="Proteomes" id="UP001241377">
    <property type="component" value="Unassembled WGS sequence"/>
</dbReference>
<sequence>MDRRQVLPRAEQHPLQQPLISHQGMDDEGFEIIGRASVGSFANESADKSVLSPSGSKSLHRDMVGTLTTPMSDVSQVPYSPPRNGTPIPETYHHAVPNEPTLAFDVVRLQTPSTPSPPIAEDLGKIDLSAERDAEEALELSAEPVLGKAYSTVISSSNRPVGHRSSPSLRHIVFSRTTSTSRISSPKSEPEDFNSSIDSFVKITGHEGDSTADGAHVLYSPSQNKLGVSRSSSFADDSDIATAEGKEQATMGPGRQRHENPISHLATPPESLNPANTSPLPETSILPFETSSGVPSPLSFLASVPDPTAHSAGGSPHDLSRSYDSALDPNNLKYWWDAGVRDGDPVGTPSSRDSPPFRHQEHSRHSRHQEHVRGGAQHGISSEKHTDQLSAMPSHAFAESGTQHDIEIVSKSDSDESVEQGREIAPSFSNGMLSMRRTAGGQALLKIEEGDEEKEDGEDATGGSLSWLEPLEVLLQDAPNSDSNDEPQSIRSLPFDASSGMDVGILSPEKEEVERVPTPSIAASVDPSDLHISHEIKPWDPLVNGTYVTFKFLLFILANTLRCQPQQLPYHPITSYIAKFAMIPETDLRRLFSNELSYAAVSDYHLTHHELFLWYKQIFRTTQPSSGNFQTVICALIQIGLEHPVQSMEYTVQKLQSNPNIICLLSPGGCAVHNQPEDDQEFEAQNRPHTSYGNHHTSHSRDLRRESKEIVVELDTFAFREPSTFLAQYNIKEDLDLSSSSESSSHLSTNDTAAAACTRDSAANTQDDFNANDYNSSRFHSASGENESSNEAKITGVRRDKGKARARMDLAFQSHEPYNATGDASSTMHVIPVTHSLAPTSSSVEKSIIAELMFSDSKWNVFNRVLGLLSHSLQVPWNEVLETPRCVYSLVHDAGVSVENFQKWVISAEGEEKAEQEQSKVEPNCRPWRATTDIEGRWNGESLLAATRAVIRNLRTHLESPSGNYLAPEARDELKEFVRVQELQIGSSSKDWQGDEAMDILQTAQLMIG</sequence>